<evidence type="ECO:0000313" key="5">
    <source>
        <dbReference type="EMBL" id="NXD29760.1"/>
    </source>
</evidence>
<dbReference type="PANTHER" id="PTHR28581">
    <property type="entry name" value="CONSORTIN"/>
    <property type="match status" value="1"/>
</dbReference>
<sequence>LSGSTSNALMDDRGFPPNDLQIDSKDNLPANYRVERLTSHLIPSADENENQLDSDGNEVLTSSSIAMGQQDKGEQDNINNNENMDSGDWTPSCKESETERRSVSVHMDSQLEEKPVTEKQPGGKRSPKSKRSSSKKSKGVSTVGITAIQEENTLITDTDFVQAEGAVEAKENFHPKDHNQTLQSLFSLLREEVKQVDSKILPLCLHQIAETYFQEEEYEKAMKFIQLERLYHEQLLANLSSIQEQWERKWKTAVPSPVTILRNSDKELSGHELEKLTRICSSHQQPQASKNKLVAAENIWESTCLPQLVESRILKEREATAFKSGTETCPGTGPKKEDKQLSTVCPGENKTERQTEAASLRVAAGKDHMEEQHCSAGSTLEPHTQSTGTVGRPSSGCLSSGDAEEDNSLQLRERQLSKNAVKIEGAGEPGVKLPLEPMVDALALTDADYMPADLVSSDEDVPSDRNLLRSKHAAESSEIASDWLGNSDLKQQQIQPDDEEQSSWDRTAADECSGRNKVSEHESTAHSQVCKEIQRAAGQGEEVSNEQEDLFLRFLNGNILDTEESANFANQEDFDTVPDISSERASYNSLEALSLDDSFSSLDELTRRIEITEITPVEGLVSILKKRDDRDGKTIAQVQQRQTKRRVRFQEMEDTLDQDEVSGGSCILLILLCIATVFLSIGGTALYCTFGDMESPVCIEFATNMDFYYTQIQQRVAELKRWIAFS</sequence>
<reference evidence="5" key="1">
    <citation type="submission" date="2019-09" db="EMBL/GenBank/DDBJ databases">
        <title>Bird 10,000 Genomes (B10K) Project - Family phase.</title>
        <authorList>
            <person name="Zhang G."/>
        </authorList>
    </citation>
    <scope>NUCLEOTIDE SEQUENCE</scope>
    <source>
        <strain evidence="5">B10K-IZCAS-20218</strain>
        <tissue evidence="5">Blood</tissue>
    </source>
</reference>
<feature type="region of interest" description="Disordered" evidence="1">
    <location>
        <begin position="323"/>
        <end position="407"/>
    </location>
</feature>
<keyword evidence="6" id="KW-1185">Reference proteome</keyword>
<feature type="compositionally biased region" description="Basic and acidic residues" evidence="1">
    <location>
        <begin position="462"/>
        <end position="475"/>
    </location>
</feature>
<feature type="region of interest" description="Disordered" evidence="1">
    <location>
        <begin position="1"/>
        <end position="27"/>
    </location>
</feature>
<feature type="region of interest" description="Disordered" evidence="1">
    <location>
        <begin position="454"/>
        <end position="527"/>
    </location>
</feature>
<dbReference type="InterPro" id="IPR054132">
    <property type="entry name" value="Consortin_N"/>
</dbReference>
<feature type="domain" description="Consortin C-terminal" evidence="3">
    <location>
        <begin position="613"/>
        <end position="723"/>
    </location>
</feature>
<dbReference type="InterPro" id="IPR028129">
    <property type="entry name" value="Consortin_C"/>
</dbReference>
<keyword evidence="2" id="KW-1133">Transmembrane helix</keyword>
<dbReference type="GO" id="GO:0071253">
    <property type="term" value="F:connexin binding"/>
    <property type="evidence" value="ECO:0007669"/>
    <property type="project" value="InterPro"/>
</dbReference>
<dbReference type="PANTHER" id="PTHR28581:SF1">
    <property type="entry name" value="CONSORTIN"/>
    <property type="match status" value="1"/>
</dbReference>
<comment type="caution">
    <text evidence="5">The sequence shown here is derived from an EMBL/GenBank/DDBJ whole genome shotgun (WGS) entry which is preliminary data.</text>
</comment>
<dbReference type="AlphaFoldDB" id="A0A851UT37"/>
<dbReference type="GO" id="GO:0042998">
    <property type="term" value="P:positive regulation of Golgi to plasma membrane protein transport"/>
    <property type="evidence" value="ECO:0007669"/>
    <property type="project" value="InterPro"/>
</dbReference>
<dbReference type="Pfam" id="PF22883">
    <property type="entry name" value="Consortin_N"/>
    <property type="match status" value="1"/>
</dbReference>
<proteinExistence type="predicted"/>
<dbReference type="Proteomes" id="UP000623542">
    <property type="component" value="Unassembled WGS sequence"/>
</dbReference>
<evidence type="ECO:0000259" key="4">
    <source>
        <dbReference type="Pfam" id="PF22883"/>
    </source>
</evidence>
<feature type="transmembrane region" description="Helical" evidence="2">
    <location>
        <begin position="667"/>
        <end position="690"/>
    </location>
</feature>
<gene>
    <name evidence="5" type="primary">Cnst</name>
    <name evidence="5" type="ORF">ELAFOR_R14234</name>
</gene>
<evidence type="ECO:0000256" key="2">
    <source>
        <dbReference type="SAM" id="Phobius"/>
    </source>
</evidence>
<feature type="non-terminal residue" evidence="5">
    <location>
        <position position="1"/>
    </location>
</feature>
<evidence type="ECO:0000259" key="3">
    <source>
        <dbReference type="Pfam" id="PF15281"/>
    </source>
</evidence>
<organism evidence="5 6">
    <name type="scientific">Elachura formosa</name>
    <name type="common">spotted wren-babbler</name>
    <dbReference type="NCBI Taxonomy" id="1463973"/>
    <lineage>
        <taxon>Eukaryota</taxon>
        <taxon>Metazoa</taxon>
        <taxon>Chordata</taxon>
        <taxon>Craniata</taxon>
        <taxon>Vertebrata</taxon>
        <taxon>Euteleostomi</taxon>
        <taxon>Archelosauria</taxon>
        <taxon>Archosauria</taxon>
        <taxon>Dinosauria</taxon>
        <taxon>Saurischia</taxon>
        <taxon>Theropoda</taxon>
        <taxon>Coelurosauria</taxon>
        <taxon>Aves</taxon>
        <taxon>Neognathae</taxon>
        <taxon>Neoaves</taxon>
        <taxon>Telluraves</taxon>
        <taxon>Australaves</taxon>
        <taxon>Passeriformes</taxon>
        <taxon>Elachuridae</taxon>
        <taxon>Elachura</taxon>
    </lineage>
</organism>
<feature type="non-terminal residue" evidence="5">
    <location>
        <position position="726"/>
    </location>
</feature>
<feature type="compositionally biased region" description="Basic and acidic residues" evidence="1">
    <location>
        <begin position="364"/>
        <end position="373"/>
    </location>
</feature>
<dbReference type="InterPro" id="IPR042318">
    <property type="entry name" value="Consortin"/>
</dbReference>
<feature type="compositionally biased region" description="Basic and acidic residues" evidence="1">
    <location>
        <begin position="507"/>
        <end position="524"/>
    </location>
</feature>
<keyword evidence="2" id="KW-0812">Transmembrane</keyword>
<dbReference type="GO" id="GO:0005802">
    <property type="term" value="C:trans-Golgi network"/>
    <property type="evidence" value="ECO:0007669"/>
    <property type="project" value="InterPro"/>
</dbReference>
<accession>A0A851UT37</accession>
<dbReference type="GO" id="GO:0005886">
    <property type="term" value="C:plasma membrane"/>
    <property type="evidence" value="ECO:0007669"/>
    <property type="project" value="TreeGrafter"/>
</dbReference>
<dbReference type="Pfam" id="PF15281">
    <property type="entry name" value="Consortin_C"/>
    <property type="match status" value="1"/>
</dbReference>
<feature type="domain" description="Consortin N-terminal" evidence="4">
    <location>
        <begin position="197"/>
        <end position="248"/>
    </location>
</feature>
<dbReference type="EMBL" id="WBNG01001093">
    <property type="protein sequence ID" value="NXD29760.1"/>
    <property type="molecule type" value="Genomic_DNA"/>
</dbReference>
<dbReference type="OrthoDB" id="9894200at2759"/>
<evidence type="ECO:0000256" key="1">
    <source>
        <dbReference type="SAM" id="MobiDB-lite"/>
    </source>
</evidence>
<protein>
    <submittedName>
        <fullName evidence="5">CNST protein</fullName>
    </submittedName>
</protein>
<feature type="compositionally biased region" description="Basic residues" evidence="1">
    <location>
        <begin position="125"/>
        <end position="138"/>
    </location>
</feature>
<name>A0A851UT37_9PASS</name>
<keyword evidence="2" id="KW-0472">Membrane</keyword>
<dbReference type="GO" id="GO:0030133">
    <property type="term" value="C:transport vesicle"/>
    <property type="evidence" value="ECO:0007669"/>
    <property type="project" value="TreeGrafter"/>
</dbReference>
<evidence type="ECO:0000313" key="6">
    <source>
        <dbReference type="Proteomes" id="UP000623542"/>
    </source>
</evidence>
<feature type="compositionally biased region" description="Polar residues" evidence="1">
    <location>
        <begin position="375"/>
        <end position="389"/>
    </location>
</feature>
<feature type="region of interest" description="Disordered" evidence="1">
    <location>
        <begin position="67"/>
        <end position="143"/>
    </location>
</feature>